<keyword evidence="1" id="KW-1133">Transmembrane helix</keyword>
<evidence type="ECO:0000313" key="2">
    <source>
        <dbReference type="EMBL" id="OQV17637.1"/>
    </source>
</evidence>
<proteinExistence type="predicted"/>
<evidence type="ECO:0000256" key="1">
    <source>
        <dbReference type="SAM" id="Phobius"/>
    </source>
</evidence>
<feature type="transmembrane region" description="Helical" evidence="1">
    <location>
        <begin position="21"/>
        <end position="48"/>
    </location>
</feature>
<dbReference type="OrthoDB" id="10063980at2759"/>
<dbReference type="Proteomes" id="UP000192578">
    <property type="component" value="Unassembled WGS sequence"/>
</dbReference>
<feature type="transmembrane region" description="Helical" evidence="1">
    <location>
        <begin position="91"/>
        <end position="112"/>
    </location>
</feature>
<gene>
    <name evidence="2" type="ORF">BV898_08261</name>
</gene>
<accession>A0A1W0WR56</accession>
<keyword evidence="3" id="KW-1185">Reference proteome</keyword>
<dbReference type="AlphaFoldDB" id="A0A1W0WR56"/>
<comment type="caution">
    <text evidence="2">The sequence shown here is derived from an EMBL/GenBank/DDBJ whole genome shotgun (WGS) entry which is preliminary data.</text>
</comment>
<protein>
    <submittedName>
        <fullName evidence="2">Uncharacterized protein</fullName>
    </submittedName>
</protein>
<name>A0A1W0WR56_HYPEX</name>
<feature type="transmembrane region" description="Helical" evidence="1">
    <location>
        <begin position="150"/>
        <end position="173"/>
    </location>
</feature>
<reference evidence="3" key="1">
    <citation type="submission" date="2017-01" db="EMBL/GenBank/DDBJ databases">
        <title>Comparative genomics of anhydrobiosis in the tardigrade Hypsibius dujardini.</title>
        <authorList>
            <person name="Yoshida Y."/>
            <person name="Koutsovoulos G."/>
            <person name="Laetsch D."/>
            <person name="Stevens L."/>
            <person name="Kumar S."/>
            <person name="Horikawa D."/>
            <person name="Ishino K."/>
            <person name="Komine S."/>
            <person name="Tomita M."/>
            <person name="Blaxter M."/>
            <person name="Arakawa K."/>
        </authorList>
    </citation>
    <scope>NUCLEOTIDE SEQUENCE [LARGE SCALE GENOMIC DNA]</scope>
    <source>
        <strain evidence="3">Z151</strain>
    </source>
</reference>
<keyword evidence="1" id="KW-0812">Transmembrane</keyword>
<evidence type="ECO:0000313" key="3">
    <source>
        <dbReference type="Proteomes" id="UP000192578"/>
    </source>
</evidence>
<dbReference type="EMBL" id="MTYJ01000058">
    <property type="protein sequence ID" value="OQV17637.1"/>
    <property type="molecule type" value="Genomic_DNA"/>
</dbReference>
<organism evidence="2 3">
    <name type="scientific">Hypsibius exemplaris</name>
    <name type="common">Freshwater tardigrade</name>
    <dbReference type="NCBI Taxonomy" id="2072580"/>
    <lineage>
        <taxon>Eukaryota</taxon>
        <taxon>Metazoa</taxon>
        <taxon>Ecdysozoa</taxon>
        <taxon>Tardigrada</taxon>
        <taxon>Eutardigrada</taxon>
        <taxon>Parachela</taxon>
        <taxon>Hypsibioidea</taxon>
        <taxon>Hypsibiidae</taxon>
        <taxon>Hypsibius</taxon>
    </lineage>
</organism>
<sequence>MGEPDVSLRLGETSYVRNRSAVFILGVLEVLLGMGIIALETGALIMFYHAEAPGYPIEYAGIWTGVFAILIGIVQILAGKKTVSARLRRRLFAVGLGITIVCIIQALVLFGLTTYNIFLIRGAIARRKDNPQLDLIAGSHLTLKQLEDFAMLRSVVALTYISLAVLCLVSAVLDCCNGCGKTGQHGNGALPPDQVVYTSVDGNQVKQIKIYKKSHVLKS</sequence>
<feature type="transmembrane region" description="Helical" evidence="1">
    <location>
        <begin position="60"/>
        <end position="79"/>
    </location>
</feature>
<keyword evidence="1" id="KW-0472">Membrane</keyword>